<keyword evidence="3" id="KW-1185">Reference proteome</keyword>
<reference evidence="2 3" key="1">
    <citation type="submission" date="2018-10" db="EMBL/GenBank/DDBJ databases">
        <title>Isolation, diversity and antifungal activity of actinobacteria from wheat.</title>
        <authorList>
            <person name="Han C."/>
        </authorList>
    </citation>
    <scope>NUCLEOTIDE SEQUENCE [LARGE SCALE GENOMIC DNA]</scope>
    <source>
        <strain evidence="2 3">NEAU-YY642</strain>
    </source>
</reference>
<dbReference type="RefSeq" id="WP_122183320.1">
    <property type="nucleotide sequence ID" value="NZ_RFFJ01000035.1"/>
</dbReference>
<organism evidence="2 3">
    <name type="scientific">Streptomyces triticirhizae</name>
    <dbReference type="NCBI Taxonomy" id="2483353"/>
    <lineage>
        <taxon>Bacteria</taxon>
        <taxon>Bacillati</taxon>
        <taxon>Actinomycetota</taxon>
        <taxon>Actinomycetes</taxon>
        <taxon>Kitasatosporales</taxon>
        <taxon>Streptomycetaceae</taxon>
        <taxon>Streptomyces</taxon>
    </lineage>
</organism>
<evidence type="ECO:0000313" key="3">
    <source>
        <dbReference type="Proteomes" id="UP000278673"/>
    </source>
</evidence>
<dbReference type="EMBL" id="RFFJ01000035">
    <property type="protein sequence ID" value="RMI42371.1"/>
    <property type="molecule type" value="Genomic_DNA"/>
</dbReference>
<gene>
    <name evidence="2" type="ORF">EBN88_09220</name>
</gene>
<protein>
    <submittedName>
        <fullName evidence="2">DUF1049 domain-containing protein</fullName>
    </submittedName>
</protein>
<keyword evidence="1" id="KW-0472">Membrane</keyword>
<keyword evidence="1" id="KW-1133">Transmembrane helix</keyword>
<evidence type="ECO:0000313" key="2">
    <source>
        <dbReference type="EMBL" id="RMI42371.1"/>
    </source>
</evidence>
<keyword evidence="1" id="KW-0812">Transmembrane</keyword>
<evidence type="ECO:0000256" key="1">
    <source>
        <dbReference type="SAM" id="Phobius"/>
    </source>
</evidence>
<feature type="transmembrane region" description="Helical" evidence="1">
    <location>
        <begin position="12"/>
        <end position="32"/>
    </location>
</feature>
<proteinExistence type="predicted"/>
<dbReference type="AlphaFoldDB" id="A0A3M2LY54"/>
<sequence>MTTRTRAPRTNEFFTPGRIIMLVVAVVTLIFIFGNTRQTKIRLLIPEVTMPLWLALLFTLLIGAACGFYAARRR</sequence>
<comment type="caution">
    <text evidence="2">The sequence shown here is derived from an EMBL/GenBank/DDBJ whole genome shotgun (WGS) entry which is preliminary data.</text>
</comment>
<accession>A0A3M2LY54</accession>
<name>A0A3M2LY54_9ACTN</name>
<dbReference type="Proteomes" id="UP000278673">
    <property type="component" value="Unassembled WGS sequence"/>
</dbReference>
<feature type="transmembrane region" description="Helical" evidence="1">
    <location>
        <begin position="52"/>
        <end position="71"/>
    </location>
</feature>